<evidence type="ECO:0000313" key="1">
    <source>
        <dbReference type="EMBL" id="KWW98089.1"/>
    </source>
</evidence>
<dbReference type="AlphaFoldDB" id="A0A132MYE7"/>
<dbReference type="STRING" id="1469144.LI90_3984"/>
<reference evidence="3" key="3">
    <citation type="submission" date="2015-04" db="EMBL/GenBank/DDBJ databases">
        <title>Physiological reanalysis, assessment of diazotrophy, and genome sequences of multiple isolates of Streptomyces thermoautotrophicus.</title>
        <authorList>
            <person name="MacKellar D.C."/>
            <person name="Lieber L."/>
            <person name="Norman J."/>
            <person name="Bolger A."/>
            <person name="Tobin C."/>
            <person name="Murray J.W."/>
            <person name="Chang R."/>
            <person name="Ford T."/>
            <person name="Nguyen P.Q."/>
            <person name="Woodward J."/>
            <person name="Permingeat H."/>
            <person name="Joshi N.S."/>
            <person name="Silver P.A."/>
            <person name="Usadel B."/>
            <person name="Rutherford A.W."/>
            <person name="Friesen M."/>
            <person name="Prell J."/>
        </authorList>
    </citation>
    <scope>NUCLEOTIDE SEQUENCE [LARGE SCALE GENOMIC DNA]</scope>
    <source>
        <strain evidence="3">H1</strain>
    </source>
</reference>
<dbReference type="PATRIC" id="fig|1469144.10.peg.4268"/>
<dbReference type="EMBL" id="LAXD01000001">
    <property type="protein sequence ID" value="KWX02935.1"/>
    <property type="molecule type" value="Genomic_DNA"/>
</dbReference>
<reference evidence="1 4" key="1">
    <citation type="submission" date="2015-02" db="EMBL/GenBank/DDBJ databases">
        <title>Physiological reanalysis, assessment of diazotrophy, and genome sequences of multiple isolates of Streptomyces thermoautotrophicus.</title>
        <authorList>
            <person name="MacKellar D.C."/>
            <person name="Lieber L."/>
            <person name="Norman J."/>
            <person name="Bolger A."/>
            <person name="Tobin C."/>
            <person name="Murray J.W."/>
            <person name="Prell J."/>
        </authorList>
    </citation>
    <scope>NUCLEOTIDE SEQUENCE [LARGE SCALE GENOMIC DNA]</scope>
    <source>
        <strain evidence="1 4">UBT1</strain>
    </source>
</reference>
<proteinExistence type="predicted"/>
<organism evidence="2 3">
    <name type="scientific">Carbonactinospora thermoautotrophica</name>
    <dbReference type="NCBI Taxonomy" id="1469144"/>
    <lineage>
        <taxon>Bacteria</taxon>
        <taxon>Bacillati</taxon>
        <taxon>Actinomycetota</taxon>
        <taxon>Actinomycetes</taxon>
        <taxon>Kitasatosporales</taxon>
        <taxon>Carbonactinosporaceae</taxon>
        <taxon>Carbonactinospora</taxon>
    </lineage>
</organism>
<accession>A0A132MYE7</accession>
<dbReference type="Proteomes" id="UP000070659">
    <property type="component" value="Unassembled WGS sequence"/>
</dbReference>
<reference evidence="2" key="2">
    <citation type="submission" date="2015-04" db="EMBL/GenBank/DDBJ databases">
        <title>Physiological reanalysis, assessment of diazotrophy, and genome sequences of multiple isolates of Streptomyces thermoautotrophicus.</title>
        <authorList>
            <person name="MacKellar D.C."/>
            <person name="Lieber L."/>
            <person name="Norman J."/>
            <person name="Bolger A."/>
            <person name="Tobin C."/>
            <person name="Murray J.W."/>
            <person name="Woodward J."/>
            <person name="Friesen M."/>
            <person name="Prell J."/>
        </authorList>
    </citation>
    <scope>NUCLEOTIDE SEQUENCE [LARGE SCALE GENOMIC DNA]</scope>
    <source>
        <strain evidence="2">H1</strain>
    </source>
</reference>
<evidence type="ECO:0000313" key="3">
    <source>
        <dbReference type="Proteomes" id="UP000070188"/>
    </source>
</evidence>
<gene>
    <name evidence="2" type="ORF">LI90_3984</name>
    <name evidence="1" type="ORF">TH66_22670</name>
</gene>
<keyword evidence="3" id="KW-1185">Reference proteome</keyword>
<protein>
    <submittedName>
        <fullName evidence="2">Uncharacterized protein</fullName>
    </submittedName>
</protein>
<comment type="caution">
    <text evidence="2">The sequence shown here is derived from an EMBL/GenBank/DDBJ whole genome shotgun (WGS) entry which is preliminary data.</text>
</comment>
<dbReference type="Proteomes" id="UP000070188">
    <property type="component" value="Unassembled WGS sequence"/>
</dbReference>
<sequence>MHERKGRAEPAAEQQELVPFPYRVSPQLVELLIRVVTRIQEVTGGRIAERQIVEGVLESGLRAHGAYLIDHPRDT</sequence>
<dbReference type="EMBL" id="JYIJ01000019">
    <property type="protein sequence ID" value="KWW98089.1"/>
    <property type="molecule type" value="Genomic_DNA"/>
</dbReference>
<evidence type="ECO:0000313" key="4">
    <source>
        <dbReference type="Proteomes" id="UP000070659"/>
    </source>
</evidence>
<dbReference type="RefSeq" id="WP_066890241.1">
    <property type="nucleotide sequence ID" value="NZ_CP171739.1"/>
</dbReference>
<evidence type="ECO:0000313" key="2">
    <source>
        <dbReference type="EMBL" id="KWX02935.1"/>
    </source>
</evidence>
<name>A0A132MYE7_9ACTN</name>